<evidence type="ECO:0000313" key="4">
    <source>
        <dbReference type="Proteomes" id="UP001396334"/>
    </source>
</evidence>
<protein>
    <submittedName>
        <fullName evidence="3">Uncharacterized protein</fullName>
    </submittedName>
</protein>
<gene>
    <name evidence="3" type="ORF">V6N11_045418</name>
</gene>
<comment type="caution">
    <text evidence="3">The sequence shown here is derived from an EMBL/GenBank/DDBJ whole genome shotgun (WGS) entry which is preliminary data.</text>
</comment>
<reference evidence="3 4" key="1">
    <citation type="journal article" date="2024" name="G3 (Bethesda)">
        <title>Genome assembly of Hibiscus sabdariffa L. provides insights into metabolisms of medicinal natural products.</title>
        <authorList>
            <person name="Kim T."/>
        </authorList>
    </citation>
    <scope>NUCLEOTIDE SEQUENCE [LARGE SCALE GENOMIC DNA]</scope>
    <source>
        <strain evidence="3">TK-2024</strain>
        <tissue evidence="3">Old leaves</tissue>
    </source>
</reference>
<keyword evidence="2" id="KW-0812">Transmembrane</keyword>
<name>A0ABR2Q0W3_9ROSI</name>
<evidence type="ECO:0000256" key="2">
    <source>
        <dbReference type="SAM" id="Phobius"/>
    </source>
</evidence>
<sequence>MSTTVPKRKKKLKAEPSQGEGTAEAPAIEEKTDQESSLASDGSKLDGEELVLKEKEKNKENKHESENDGRKSMPKTKTNLSCILRRRRRSEEVLMGLIVFACKTGFYYWWEIKTILHSRGSAKGCGNADSIPVPIQ</sequence>
<keyword evidence="4" id="KW-1185">Reference proteome</keyword>
<organism evidence="3 4">
    <name type="scientific">Hibiscus sabdariffa</name>
    <name type="common">roselle</name>
    <dbReference type="NCBI Taxonomy" id="183260"/>
    <lineage>
        <taxon>Eukaryota</taxon>
        <taxon>Viridiplantae</taxon>
        <taxon>Streptophyta</taxon>
        <taxon>Embryophyta</taxon>
        <taxon>Tracheophyta</taxon>
        <taxon>Spermatophyta</taxon>
        <taxon>Magnoliopsida</taxon>
        <taxon>eudicotyledons</taxon>
        <taxon>Gunneridae</taxon>
        <taxon>Pentapetalae</taxon>
        <taxon>rosids</taxon>
        <taxon>malvids</taxon>
        <taxon>Malvales</taxon>
        <taxon>Malvaceae</taxon>
        <taxon>Malvoideae</taxon>
        <taxon>Hibiscus</taxon>
    </lineage>
</organism>
<feature type="compositionally biased region" description="Basic residues" evidence="1">
    <location>
        <begin position="1"/>
        <end position="12"/>
    </location>
</feature>
<evidence type="ECO:0000313" key="3">
    <source>
        <dbReference type="EMBL" id="KAK8994325.1"/>
    </source>
</evidence>
<feature type="region of interest" description="Disordered" evidence="1">
    <location>
        <begin position="1"/>
        <end position="78"/>
    </location>
</feature>
<feature type="transmembrane region" description="Helical" evidence="2">
    <location>
        <begin position="93"/>
        <end position="110"/>
    </location>
</feature>
<evidence type="ECO:0000256" key="1">
    <source>
        <dbReference type="SAM" id="MobiDB-lite"/>
    </source>
</evidence>
<dbReference type="Proteomes" id="UP001396334">
    <property type="component" value="Unassembled WGS sequence"/>
</dbReference>
<accession>A0ABR2Q0W3</accession>
<keyword evidence="2" id="KW-1133">Transmembrane helix</keyword>
<dbReference type="EMBL" id="JBBPBN010000047">
    <property type="protein sequence ID" value="KAK8994325.1"/>
    <property type="molecule type" value="Genomic_DNA"/>
</dbReference>
<proteinExistence type="predicted"/>
<keyword evidence="2" id="KW-0472">Membrane</keyword>
<feature type="compositionally biased region" description="Basic and acidic residues" evidence="1">
    <location>
        <begin position="43"/>
        <end position="71"/>
    </location>
</feature>